<dbReference type="GO" id="GO:0015211">
    <property type="term" value="F:purine nucleoside transmembrane transporter activity"/>
    <property type="evidence" value="ECO:0007669"/>
    <property type="project" value="UniProtKB-UniRule"/>
</dbReference>
<feature type="transmembrane region" description="Helical" evidence="6">
    <location>
        <begin position="117"/>
        <end position="136"/>
    </location>
</feature>
<evidence type="ECO:0000313" key="7">
    <source>
        <dbReference type="EMBL" id="EXB45754.1"/>
    </source>
</evidence>
<gene>
    <name evidence="7" type="ORF">L484_003838</name>
</gene>
<evidence type="ECO:0000256" key="3">
    <source>
        <dbReference type="ARBA" id="ARBA00022692"/>
    </source>
</evidence>
<keyword evidence="8" id="KW-1185">Reference proteome</keyword>
<organism evidence="7 8">
    <name type="scientific">Morus notabilis</name>
    <dbReference type="NCBI Taxonomy" id="981085"/>
    <lineage>
        <taxon>Eukaryota</taxon>
        <taxon>Viridiplantae</taxon>
        <taxon>Streptophyta</taxon>
        <taxon>Embryophyta</taxon>
        <taxon>Tracheophyta</taxon>
        <taxon>Spermatophyta</taxon>
        <taxon>Magnoliopsida</taxon>
        <taxon>eudicotyledons</taxon>
        <taxon>Gunneridae</taxon>
        <taxon>Pentapetalae</taxon>
        <taxon>rosids</taxon>
        <taxon>fabids</taxon>
        <taxon>Rosales</taxon>
        <taxon>Moraceae</taxon>
        <taxon>Moreae</taxon>
        <taxon>Morus</taxon>
    </lineage>
</organism>
<feature type="transmembrane region" description="Helical" evidence="6">
    <location>
        <begin position="83"/>
        <end position="105"/>
    </location>
</feature>
<dbReference type="GO" id="GO:0016020">
    <property type="term" value="C:membrane"/>
    <property type="evidence" value="ECO:0007669"/>
    <property type="project" value="UniProtKB-SubCell"/>
</dbReference>
<dbReference type="Pfam" id="PF16913">
    <property type="entry name" value="PUNUT"/>
    <property type="match status" value="3"/>
</dbReference>
<dbReference type="AlphaFoldDB" id="W9QPI5"/>
<proteinExistence type="inferred from homology"/>
<keyword evidence="3 6" id="KW-0812">Transmembrane</keyword>
<dbReference type="PANTHER" id="PTHR31376">
    <property type="entry name" value="OS09G0467300 PROTEIN-RELATED"/>
    <property type="match status" value="1"/>
</dbReference>
<evidence type="ECO:0000256" key="5">
    <source>
        <dbReference type="ARBA" id="ARBA00023136"/>
    </source>
</evidence>
<dbReference type="STRING" id="981085.W9QPI5"/>
<protein>
    <recommendedName>
        <fullName evidence="6">Probable purine permease</fullName>
    </recommendedName>
</protein>
<dbReference type="GO" id="GO:0005345">
    <property type="term" value="F:purine nucleobase transmembrane transporter activity"/>
    <property type="evidence" value="ECO:0007669"/>
    <property type="project" value="UniProtKB-UniRule"/>
</dbReference>
<dbReference type="eggNOG" id="ENOG502QVMQ">
    <property type="taxonomic scope" value="Eukaryota"/>
</dbReference>
<reference evidence="8" key="1">
    <citation type="submission" date="2013-01" db="EMBL/GenBank/DDBJ databases">
        <title>Draft Genome Sequence of a Mulberry Tree, Morus notabilis C.K. Schneid.</title>
        <authorList>
            <person name="He N."/>
            <person name="Zhao S."/>
        </authorList>
    </citation>
    <scope>NUCLEOTIDE SEQUENCE</scope>
</reference>
<evidence type="ECO:0000256" key="4">
    <source>
        <dbReference type="ARBA" id="ARBA00022989"/>
    </source>
</evidence>
<evidence type="ECO:0000256" key="2">
    <source>
        <dbReference type="ARBA" id="ARBA00022448"/>
    </source>
</evidence>
<dbReference type="Proteomes" id="UP000030645">
    <property type="component" value="Unassembled WGS sequence"/>
</dbReference>
<name>W9QPI5_9ROSA</name>
<feature type="transmembrane region" description="Helical" evidence="6">
    <location>
        <begin position="192"/>
        <end position="212"/>
    </location>
</feature>
<comment type="subcellular location">
    <subcellularLocation>
        <location evidence="6">Membrane</location>
        <topology evidence="6">Multi-pass membrane protein</topology>
    </subcellularLocation>
</comment>
<dbReference type="PANTHER" id="PTHR31376:SF17">
    <property type="entry name" value="PURINE PERMEASE 21-RELATED"/>
    <property type="match status" value="1"/>
</dbReference>
<evidence type="ECO:0000256" key="1">
    <source>
        <dbReference type="ARBA" id="ARBA00006213"/>
    </source>
</evidence>
<keyword evidence="4 6" id="KW-1133">Transmembrane helix</keyword>
<comment type="caution">
    <text evidence="6">Lacks conserved residue(s) required for the propagation of feature annotation.</text>
</comment>
<comment type="similarity">
    <text evidence="1 6">Belongs to the purine permeases (TC 2.A.7.14) family.</text>
</comment>
<feature type="transmembrane region" description="Helical" evidence="6">
    <location>
        <begin position="156"/>
        <end position="180"/>
    </location>
</feature>
<dbReference type="InterPro" id="IPR030182">
    <property type="entry name" value="PUP_plant"/>
</dbReference>
<keyword evidence="2 6" id="KW-0813">Transport</keyword>
<dbReference type="EMBL" id="KE343919">
    <property type="protein sequence ID" value="EXB45754.1"/>
    <property type="molecule type" value="Genomic_DNA"/>
</dbReference>
<feature type="transmembrane region" description="Helical" evidence="6">
    <location>
        <begin position="292"/>
        <end position="310"/>
    </location>
</feature>
<keyword evidence="5 6" id="KW-0472">Membrane</keyword>
<evidence type="ECO:0000256" key="6">
    <source>
        <dbReference type="RuleBase" id="RU368015"/>
    </source>
</evidence>
<sequence length="338" mass="37658">MVHRLFIVLAREPKRTRLLPTVLDLRPGILPLSNRNQPPLYCARTVERPPASNFLQEANEASSPGHTNVSSPRMILRARNYNWWFRTAIYVFLLLSGQSVATLLGRLYFDKGGESKWMRSLVQLAGFPILLPYYLISSHKKAVTNTDMHSKLRSMLVHASVYVVLMPSVLLTISSVLLVFRADSGDASKGKYAIGLTCTIAASAGYGFFLSLTQLAMENVLKRDIFSGHGSYGEPVTGCDLGYLAVAWQVYTVGAVGLILEVSSLFSNVMSVFGLAIIPALAVFFFNEKMDGLMAMAMVLAIWGFISYVYQNYLESHNSKTKNEKTYKETRDSPERDQ</sequence>
<accession>W9QPI5</accession>
<evidence type="ECO:0000313" key="8">
    <source>
        <dbReference type="Proteomes" id="UP000030645"/>
    </source>
</evidence>
<feature type="transmembrane region" description="Helical" evidence="6">
    <location>
        <begin position="265"/>
        <end position="286"/>
    </location>
</feature>